<dbReference type="AlphaFoldDB" id="Q3SM25"/>
<dbReference type="InterPro" id="IPR017937">
    <property type="entry name" value="Thioredoxin_CS"/>
</dbReference>
<dbReference type="InterPro" id="IPR050553">
    <property type="entry name" value="Thioredoxin_ResA/DsbE_sf"/>
</dbReference>
<gene>
    <name evidence="7" type="ordered locus">Tbd_0272</name>
</gene>
<dbReference type="OrthoDB" id="9811352at2"/>
<keyword evidence="3" id="KW-1015">Disulfide bond</keyword>
<dbReference type="PROSITE" id="PS51352">
    <property type="entry name" value="THIOREDOXIN_2"/>
    <property type="match status" value="1"/>
</dbReference>
<feature type="domain" description="Thioredoxin" evidence="6">
    <location>
        <begin position="39"/>
        <end position="181"/>
    </location>
</feature>
<dbReference type="KEGG" id="tbd:Tbd_0272"/>
<evidence type="ECO:0000313" key="7">
    <source>
        <dbReference type="EMBL" id="AAZ96225.1"/>
    </source>
</evidence>
<dbReference type="GO" id="GO:0017004">
    <property type="term" value="P:cytochrome complex assembly"/>
    <property type="evidence" value="ECO:0007669"/>
    <property type="project" value="UniProtKB-KW"/>
</dbReference>
<keyword evidence="4" id="KW-0676">Redox-active center</keyword>
<dbReference type="PANTHER" id="PTHR42852">
    <property type="entry name" value="THIOL:DISULFIDE INTERCHANGE PROTEIN DSBE"/>
    <property type="match status" value="1"/>
</dbReference>
<dbReference type="EMBL" id="CP000116">
    <property type="protein sequence ID" value="AAZ96225.1"/>
    <property type="molecule type" value="Genomic_DNA"/>
</dbReference>
<dbReference type="InterPro" id="IPR013766">
    <property type="entry name" value="Thioredoxin_domain"/>
</dbReference>
<dbReference type="STRING" id="292415.Tbd_0272"/>
<protein>
    <submittedName>
        <fullName evidence="7">Thioredoxin family protein</fullName>
    </submittedName>
</protein>
<feature type="signal peptide" evidence="5">
    <location>
        <begin position="1"/>
        <end position="27"/>
    </location>
</feature>
<dbReference type="InterPro" id="IPR000866">
    <property type="entry name" value="AhpC/TSA"/>
</dbReference>
<keyword evidence="8" id="KW-1185">Reference proteome</keyword>
<evidence type="ECO:0000256" key="1">
    <source>
        <dbReference type="ARBA" id="ARBA00004196"/>
    </source>
</evidence>
<dbReference type="eggNOG" id="COG0526">
    <property type="taxonomic scope" value="Bacteria"/>
</dbReference>
<keyword evidence="5" id="KW-0732">Signal</keyword>
<evidence type="ECO:0000256" key="2">
    <source>
        <dbReference type="ARBA" id="ARBA00022748"/>
    </source>
</evidence>
<accession>Q3SM25</accession>
<comment type="subcellular location">
    <subcellularLocation>
        <location evidence="1">Cell envelope</location>
    </subcellularLocation>
</comment>
<keyword evidence="2" id="KW-0201">Cytochrome c-type biogenesis</keyword>
<feature type="chain" id="PRO_5004229121" evidence="5">
    <location>
        <begin position="28"/>
        <end position="182"/>
    </location>
</feature>
<dbReference type="SUPFAM" id="SSF52833">
    <property type="entry name" value="Thioredoxin-like"/>
    <property type="match status" value="1"/>
</dbReference>
<sequence length="182" mass="19676">MTLRNPLAASFAVLGLTVLGLAPPATAADLPPLAHSLTMQAPKPAPALKLTDLDGKPHDLAKLRGKVVLVNFWATWCPPCRREMPSMERLKQALAGEPFVVLAVDVGEDADTIEAFTSQLGAVPSFPILLDTTSRAMQAWKVAGLPTTYLVDPRGRIVARAIGGREFDHPDLVRVIRDQLRK</sequence>
<name>Q3SM25_THIDA</name>
<dbReference type="GO" id="GO:0015036">
    <property type="term" value="F:disulfide oxidoreductase activity"/>
    <property type="evidence" value="ECO:0007669"/>
    <property type="project" value="UniProtKB-ARBA"/>
</dbReference>
<dbReference type="Gene3D" id="3.40.30.10">
    <property type="entry name" value="Glutaredoxin"/>
    <property type="match status" value="1"/>
</dbReference>
<dbReference type="Pfam" id="PF00578">
    <property type="entry name" value="AhpC-TSA"/>
    <property type="match status" value="1"/>
</dbReference>
<dbReference type="RefSeq" id="WP_011310785.1">
    <property type="nucleotide sequence ID" value="NC_007404.1"/>
</dbReference>
<dbReference type="CDD" id="cd02966">
    <property type="entry name" value="TlpA_like_family"/>
    <property type="match status" value="1"/>
</dbReference>
<evidence type="ECO:0000256" key="3">
    <source>
        <dbReference type="ARBA" id="ARBA00023157"/>
    </source>
</evidence>
<dbReference type="GO" id="GO:0016209">
    <property type="term" value="F:antioxidant activity"/>
    <property type="evidence" value="ECO:0007669"/>
    <property type="project" value="InterPro"/>
</dbReference>
<dbReference type="InterPro" id="IPR036249">
    <property type="entry name" value="Thioredoxin-like_sf"/>
</dbReference>
<evidence type="ECO:0000256" key="4">
    <source>
        <dbReference type="ARBA" id="ARBA00023284"/>
    </source>
</evidence>
<reference evidence="7 8" key="1">
    <citation type="journal article" date="2006" name="J. Bacteriol.">
        <title>The genome sequence of the obligately chemolithoautotrophic, facultatively anaerobic bacterium Thiobacillus denitrificans.</title>
        <authorList>
            <person name="Beller H.R."/>
            <person name="Chain P.S."/>
            <person name="Letain T.E."/>
            <person name="Chakicherla A."/>
            <person name="Larimer F.W."/>
            <person name="Richardson P.M."/>
            <person name="Coleman M.A."/>
            <person name="Wood A.P."/>
            <person name="Kelly D.P."/>
        </authorList>
    </citation>
    <scope>NUCLEOTIDE SEQUENCE [LARGE SCALE GENOMIC DNA]</scope>
    <source>
        <strain evidence="7 8">ATCC 25259</strain>
    </source>
</reference>
<dbReference type="PROSITE" id="PS00194">
    <property type="entry name" value="THIOREDOXIN_1"/>
    <property type="match status" value="1"/>
</dbReference>
<evidence type="ECO:0000313" key="8">
    <source>
        <dbReference type="Proteomes" id="UP000008291"/>
    </source>
</evidence>
<evidence type="ECO:0000256" key="5">
    <source>
        <dbReference type="SAM" id="SignalP"/>
    </source>
</evidence>
<organism evidence="7 8">
    <name type="scientific">Thiobacillus denitrificans (strain ATCC 25259 / T1)</name>
    <dbReference type="NCBI Taxonomy" id="292415"/>
    <lineage>
        <taxon>Bacteria</taxon>
        <taxon>Pseudomonadati</taxon>
        <taxon>Pseudomonadota</taxon>
        <taxon>Betaproteobacteria</taxon>
        <taxon>Nitrosomonadales</taxon>
        <taxon>Thiobacillaceae</taxon>
        <taxon>Thiobacillus</taxon>
    </lineage>
</organism>
<dbReference type="GO" id="GO:0030313">
    <property type="term" value="C:cell envelope"/>
    <property type="evidence" value="ECO:0007669"/>
    <property type="project" value="UniProtKB-SubCell"/>
</dbReference>
<dbReference type="HOGENOM" id="CLU_042529_11_0_4"/>
<dbReference type="PANTHER" id="PTHR42852:SF6">
    <property type="entry name" value="THIOL:DISULFIDE INTERCHANGE PROTEIN DSBE"/>
    <property type="match status" value="1"/>
</dbReference>
<proteinExistence type="predicted"/>
<dbReference type="Proteomes" id="UP000008291">
    <property type="component" value="Chromosome"/>
</dbReference>
<evidence type="ECO:0000259" key="6">
    <source>
        <dbReference type="PROSITE" id="PS51352"/>
    </source>
</evidence>